<sequence>MGGVPRPLRVVGTAAAVLLGGFLAATVGTVAVYETVRKREETKRRKSGLLCGVCKGKGFYACKLCRGSSTIQWSPLYDPVAINPCLCPTCDGKKIQRCLNCLGKGYA</sequence>
<dbReference type="AlphaFoldDB" id="A0A1D1YJ37"/>
<dbReference type="InterPro" id="IPR036410">
    <property type="entry name" value="HSP_DnaJ_Cys-rich_dom_sf"/>
</dbReference>
<accession>A0A1D1YJ37</accession>
<evidence type="ECO:0000256" key="1">
    <source>
        <dbReference type="SAM" id="Phobius"/>
    </source>
</evidence>
<dbReference type="PANTHER" id="PTHR15852:SF29">
    <property type="entry name" value="PLASTID TRANSCRIPTIONALLY ACTIVE PROTEIN"/>
    <property type="match status" value="1"/>
</dbReference>
<organism evidence="2">
    <name type="scientific">Anthurium amnicola</name>
    <dbReference type="NCBI Taxonomy" id="1678845"/>
    <lineage>
        <taxon>Eukaryota</taxon>
        <taxon>Viridiplantae</taxon>
        <taxon>Streptophyta</taxon>
        <taxon>Embryophyta</taxon>
        <taxon>Tracheophyta</taxon>
        <taxon>Spermatophyta</taxon>
        <taxon>Magnoliopsida</taxon>
        <taxon>Liliopsida</taxon>
        <taxon>Araceae</taxon>
        <taxon>Pothoideae</taxon>
        <taxon>Potheae</taxon>
        <taxon>Anthurium</taxon>
    </lineage>
</organism>
<keyword evidence="1" id="KW-0812">Transmembrane</keyword>
<dbReference type="EMBL" id="GDJX01013289">
    <property type="protein sequence ID" value="JAT54647.1"/>
    <property type="molecule type" value="Transcribed_RNA"/>
</dbReference>
<protein>
    <submittedName>
        <fullName evidence="2">Chaperone protein DnaJ</fullName>
    </submittedName>
</protein>
<keyword evidence="1" id="KW-1133">Transmembrane helix</keyword>
<gene>
    <name evidence="2" type="primary">dnaJ_55</name>
    <name evidence="2" type="ORF">g.53511</name>
</gene>
<dbReference type="PANTHER" id="PTHR15852">
    <property type="entry name" value="PLASTID TRANSCRIPTIONALLY ACTIVE PROTEIN"/>
    <property type="match status" value="1"/>
</dbReference>
<name>A0A1D1YJ37_9ARAE</name>
<proteinExistence type="predicted"/>
<reference evidence="2" key="1">
    <citation type="submission" date="2015-07" db="EMBL/GenBank/DDBJ databases">
        <title>Transcriptome Assembly of Anthurium amnicola.</title>
        <authorList>
            <person name="Suzuki J."/>
        </authorList>
    </citation>
    <scope>NUCLEOTIDE SEQUENCE</scope>
</reference>
<evidence type="ECO:0000313" key="2">
    <source>
        <dbReference type="EMBL" id="JAT54647.1"/>
    </source>
</evidence>
<keyword evidence="1" id="KW-0472">Membrane</keyword>
<feature type="transmembrane region" description="Helical" evidence="1">
    <location>
        <begin position="12"/>
        <end position="36"/>
    </location>
</feature>
<dbReference type="SUPFAM" id="SSF57938">
    <property type="entry name" value="DnaJ/Hsp40 cysteine-rich domain"/>
    <property type="match status" value="1"/>
</dbReference>